<dbReference type="Proteomes" id="UP000301870">
    <property type="component" value="Chromosome 13"/>
</dbReference>
<feature type="chain" id="PRO_5039929893" evidence="1">
    <location>
        <begin position="20"/>
        <end position="109"/>
    </location>
</feature>
<evidence type="ECO:0000313" key="2">
    <source>
        <dbReference type="Proteomes" id="UP000301870"/>
    </source>
</evidence>
<dbReference type="KEGG" id="sliu:111351276"/>
<dbReference type="GeneID" id="111351276"/>
<proteinExistence type="predicted"/>
<dbReference type="PROSITE" id="PS51257">
    <property type="entry name" value="PROKAR_LIPOPROTEIN"/>
    <property type="match status" value="1"/>
</dbReference>
<dbReference type="RefSeq" id="XP_022818879.1">
    <property type="nucleotide sequence ID" value="XM_022963111.1"/>
</dbReference>
<protein>
    <submittedName>
        <fullName evidence="3">Uncharacterized protein LOC111351276</fullName>
    </submittedName>
</protein>
<sequence>MFKLTAILALIFIVSGVWSSCDSCGRECSASCGTRRFRACCFNYLRRKRAPYTAQIHFQHQDMKDNRPKADLPIFLLQEDSNADLLMNNMLASEYQPYTLEDMFENRLD</sequence>
<dbReference type="OrthoDB" id="8195871at2759"/>
<name>A0A9J7IM09_SPOLT</name>
<reference evidence="3" key="1">
    <citation type="submission" date="2025-08" db="UniProtKB">
        <authorList>
            <consortium name="RefSeq"/>
        </authorList>
    </citation>
    <scope>IDENTIFICATION</scope>
    <source>
        <strain evidence="3">Ishihara</strain>
        <tissue evidence="3">Whole body</tissue>
    </source>
</reference>
<organism evidence="2 3">
    <name type="scientific">Spodoptera litura</name>
    <name type="common">Asian cotton leafworm</name>
    <dbReference type="NCBI Taxonomy" id="69820"/>
    <lineage>
        <taxon>Eukaryota</taxon>
        <taxon>Metazoa</taxon>
        <taxon>Ecdysozoa</taxon>
        <taxon>Arthropoda</taxon>
        <taxon>Hexapoda</taxon>
        <taxon>Insecta</taxon>
        <taxon>Pterygota</taxon>
        <taxon>Neoptera</taxon>
        <taxon>Endopterygota</taxon>
        <taxon>Lepidoptera</taxon>
        <taxon>Glossata</taxon>
        <taxon>Ditrysia</taxon>
        <taxon>Noctuoidea</taxon>
        <taxon>Noctuidae</taxon>
        <taxon>Amphipyrinae</taxon>
        <taxon>Spodoptera</taxon>
    </lineage>
</organism>
<evidence type="ECO:0000256" key="1">
    <source>
        <dbReference type="SAM" id="SignalP"/>
    </source>
</evidence>
<keyword evidence="2" id="KW-1185">Reference proteome</keyword>
<gene>
    <name evidence="3" type="primary">LOC111351276</name>
</gene>
<evidence type="ECO:0000313" key="3">
    <source>
        <dbReference type="RefSeq" id="XP_022818879.1"/>
    </source>
</evidence>
<feature type="signal peptide" evidence="1">
    <location>
        <begin position="1"/>
        <end position="19"/>
    </location>
</feature>
<keyword evidence="1" id="KW-0732">Signal</keyword>
<dbReference type="AlphaFoldDB" id="A0A9J7IM09"/>
<accession>A0A9J7IM09</accession>